<feature type="compositionally biased region" description="Basic and acidic residues" evidence="1">
    <location>
        <begin position="133"/>
        <end position="145"/>
    </location>
</feature>
<dbReference type="Proteomes" id="UP000276215">
    <property type="component" value="Unassembled WGS sequence"/>
</dbReference>
<dbReference type="EMBL" id="ML120465">
    <property type="protein sequence ID" value="RPA92783.1"/>
    <property type="molecule type" value="Genomic_DNA"/>
</dbReference>
<evidence type="ECO:0000313" key="3">
    <source>
        <dbReference type="Proteomes" id="UP000276215"/>
    </source>
</evidence>
<evidence type="ECO:0000313" key="2">
    <source>
        <dbReference type="EMBL" id="RPA92783.1"/>
    </source>
</evidence>
<feature type="region of interest" description="Disordered" evidence="1">
    <location>
        <begin position="133"/>
        <end position="152"/>
    </location>
</feature>
<evidence type="ECO:0000256" key="1">
    <source>
        <dbReference type="SAM" id="MobiDB-lite"/>
    </source>
</evidence>
<organism evidence="2 3">
    <name type="scientific">Choiromyces venosus 120613-1</name>
    <dbReference type="NCBI Taxonomy" id="1336337"/>
    <lineage>
        <taxon>Eukaryota</taxon>
        <taxon>Fungi</taxon>
        <taxon>Dikarya</taxon>
        <taxon>Ascomycota</taxon>
        <taxon>Pezizomycotina</taxon>
        <taxon>Pezizomycetes</taxon>
        <taxon>Pezizales</taxon>
        <taxon>Tuberaceae</taxon>
        <taxon>Choiromyces</taxon>
    </lineage>
</organism>
<dbReference type="AlphaFoldDB" id="A0A3N4J370"/>
<feature type="region of interest" description="Disordered" evidence="1">
    <location>
        <begin position="1"/>
        <end position="67"/>
    </location>
</feature>
<feature type="compositionally biased region" description="Gly residues" evidence="1">
    <location>
        <begin position="13"/>
        <end position="37"/>
    </location>
</feature>
<protein>
    <submittedName>
        <fullName evidence="2">Uncharacterized protein</fullName>
    </submittedName>
</protein>
<reference evidence="2 3" key="1">
    <citation type="journal article" date="2018" name="Nat. Ecol. Evol.">
        <title>Pezizomycetes genomes reveal the molecular basis of ectomycorrhizal truffle lifestyle.</title>
        <authorList>
            <person name="Murat C."/>
            <person name="Payen T."/>
            <person name="Noel B."/>
            <person name="Kuo A."/>
            <person name="Morin E."/>
            <person name="Chen J."/>
            <person name="Kohler A."/>
            <person name="Krizsan K."/>
            <person name="Balestrini R."/>
            <person name="Da Silva C."/>
            <person name="Montanini B."/>
            <person name="Hainaut M."/>
            <person name="Levati E."/>
            <person name="Barry K.W."/>
            <person name="Belfiori B."/>
            <person name="Cichocki N."/>
            <person name="Clum A."/>
            <person name="Dockter R.B."/>
            <person name="Fauchery L."/>
            <person name="Guy J."/>
            <person name="Iotti M."/>
            <person name="Le Tacon F."/>
            <person name="Lindquist E.A."/>
            <person name="Lipzen A."/>
            <person name="Malagnac F."/>
            <person name="Mello A."/>
            <person name="Molinier V."/>
            <person name="Miyauchi S."/>
            <person name="Poulain J."/>
            <person name="Riccioni C."/>
            <person name="Rubini A."/>
            <person name="Sitrit Y."/>
            <person name="Splivallo R."/>
            <person name="Traeger S."/>
            <person name="Wang M."/>
            <person name="Zifcakova L."/>
            <person name="Wipf D."/>
            <person name="Zambonelli A."/>
            <person name="Paolocci F."/>
            <person name="Nowrousian M."/>
            <person name="Ottonello S."/>
            <person name="Baldrian P."/>
            <person name="Spatafora J.W."/>
            <person name="Henrissat B."/>
            <person name="Nagy L.G."/>
            <person name="Aury J.M."/>
            <person name="Wincker P."/>
            <person name="Grigoriev I.V."/>
            <person name="Bonfante P."/>
            <person name="Martin F.M."/>
        </authorList>
    </citation>
    <scope>NUCLEOTIDE SEQUENCE [LARGE SCALE GENOMIC DNA]</scope>
    <source>
        <strain evidence="2 3">120613-1</strain>
    </source>
</reference>
<accession>A0A3N4J370</accession>
<proteinExistence type="predicted"/>
<gene>
    <name evidence="2" type="ORF">L873DRAFT_1817073</name>
</gene>
<keyword evidence="3" id="KW-1185">Reference proteome</keyword>
<name>A0A3N4J370_9PEZI</name>
<sequence>MSDNHQGRPPLGGVLGGTGSGGPGSGTDTGTGTGGGNQQQQGMSGQFITSPSKKSTGGLGGSQTQIPQSASWMEVHYREIQARAGSALDVAAREENREYRVRKYIQYRAMAKAICQYYDNLIDAEKELDTHDKTAMRRRGLPKDTGDDEEQY</sequence>